<dbReference type="SMART" id="SM00062">
    <property type="entry name" value="PBPb"/>
    <property type="match status" value="1"/>
</dbReference>
<keyword evidence="2 3" id="KW-0732">Signal</keyword>
<organism evidence="5 6">
    <name type="scientific">Shewanella avicenniae</name>
    <dbReference type="NCBI Taxonomy" id="2814294"/>
    <lineage>
        <taxon>Bacteria</taxon>
        <taxon>Pseudomonadati</taxon>
        <taxon>Pseudomonadota</taxon>
        <taxon>Gammaproteobacteria</taxon>
        <taxon>Alteromonadales</taxon>
        <taxon>Shewanellaceae</taxon>
        <taxon>Shewanella</taxon>
    </lineage>
</organism>
<dbReference type="EMBL" id="CP071503">
    <property type="protein sequence ID" value="QSX34791.1"/>
    <property type="molecule type" value="Genomic_DNA"/>
</dbReference>
<feature type="signal peptide" evidence="3">
    <location>
        <begin position="1"/>
        <end position="24"/>
    </location>
</feature>
<reference evidence="5 6" key="1">
    <citation type="submission" date="2021-03" db="EMBL/GenBank/DDBJ databases">
        <title>Novel species identification of genus Shewanella.</title>
        <authorList>
            <person name="Liu G."/>
            <person name="Zhang Q."/>
        </authorList>
    </citation>
    <scope>NUCLEOTIDE SEQUENCE [LARGE SCALE GENOMIC DNA]</scope>
    <source>
        <strain evidence="5 6">FJAT-51800</strain>
    </source>
</reference>
<dbReference type="Proteomes" id="UP000662770">
    <property type="component" value="Chromosome"/>
</dbReference>
<dbReference type="SUPFAM" id="SSF53850">
    <property type="entry name" value="Periplasmic binding protein-like II"/>
    <property type="match status" value="1"/>
</dbReference>
<evidence type="ECO:0000256" key="2">
    <source>
        <dbReference type="ARBA" id="ARBA00022729"/>
    </source>
</evidence>
<proteinExistence type="inferred from homology"/>
<dbReference type="PANTHER" id="PTHR35936:SF25">
    <property type="entry name" value="ABC TRANSPORTER SUBSTRATE-BINDING PROTEIN"/>
    <property type="match status" value="1"/>
</dbReference>
<protein>
    <submittedName>
        <fullName evidence="5">Transporter substrate-binding domain-containing protein</fullName>
    </submittedName>
</protein>
<dbReference type="InterPro" id="IPR001638">
    <property type="entry name" value="Solute-binding_3/MltF_N"/>
</dbReference>
<evidence type="ECO:0000313" key="5">
    <source>
        <dbReference type="EMBL" id="QSX34791.1"/>
    </source>
</evidence>
<accession>A0ABX7QVX1</accession>
<feature type="chain" id="PRO_5046405363" evidence="3">
    <location>
        <begin position="25"/>
        <end position="287"/>
    </location>
</feature>
<dbReference type="Gene3D" id="3.40.190.10">
    <property type="entry name" value="Periplasmic binding protein-like II"/>
    <property type="match status" value="2"/>
</dbReference>
<evidence type="ECO:0000259" key="4">
    <source>
        <dbReference type="SMART" id="SM00062"/>
    </source>
</evidence>
<dbReference type="RefSeq" id="WP_207355989.1">
    <property type="nucleotide sequence ID" value="NZ_CP071503.1"/>
</dbReference>
<dbReference type="PANTHER" id="PTHR35936">
    <property type="entry name" value="MEMBRANE-BOUND LYTIC MUREIN TRANSGLYCOSYLASE F"/>
    <property type="match status" value="1"/>
</dbReference>
<feature type="domain" description="Solute-binding protein family 3/N-terminal" evidence="4">
    <location>
        <begin position="42"/>
        <end position="250"/>
    </location>
</feature>
<evidence type="ECO:0000256" key="3">
    <source>
        <dbReference type="SAM" id="SignalP"/>
    </source>
</evidence>
<evidence type="ECO:0000313" key="6">
    <source>
        <dbReference type="Proteomes" id="UP000662770"/>
    </source>
</evidence>
<sequence length="287" mass="32374">MNNRRHIITLILTITLVLSGSVQASDAPSETVTFNNDIWFPYVDDSPSGGMALEIIRAALGHHQKQVTLQIKPWSRAFHDVTQCQNDLVLAWYVSAREQHVYYSHPFLKNRLRLIKRNGDSFEYTDEASLKGKRIGTIRGYDYQDVFHADHGYSLHPNSNLESNLKMLQAGRLDLIVEDEIVASSTIFELNMGRSFNFTGEPLNERELFVVTGRCNPAAAELLDAFNDGLEQIKVNGEYAQIFAKHGAKLQSRNASAVLRSTLHLTQQRYAPSVPPTWSMLVASLNR</sequence>
<dbReference type="Pfam" id="PF00497">
    <property type="entry name" value="SBP_bac_3"/>
    <property type="match status" value="1"/>
</dbReference>
<name>A0ABX7QVX1_9GAMM</name>
<evidence type="ECO:0000256" key="1">
    <source>
        <dbReference type="ARBA" id="ARBA00010333"/>
    </source>
</evidence>
<gene>
    <name evidence="5" type="ORF">JYB87_06075</name>
</gene>
<comment type="similarity">
    <text evidence="1">Belongs to the bacterial solute-binding protein 3 family.</text>
</comment>
<keyword evidence="6" id="KW-1185">Reference proteome</keyword>